<accession>A0A081A3S8</accession>
<dbReference type="InterPro" id="IPR036770">
    <property type="entry name" value="Ankyrin_rpt-contain_sf"/>
</dbReference>
<dbReference type="SMART" id="SM00248">
    <property type="entry name" value="ANK"/>
    <property type="match status" value="6"/>
</dbReference>
<dbReference type="Pfam" id="PF12796">
    <property type="entry name" value="Ank_2"/>
    <property type="match status" value="2"/>
</dbReference>
<dbReference type="Proteomes" id="UP000028582">
    <property type="component" value="Unassembled WGS sequence"/>
</dbReference>
<dbReference type="Gene3D" id="1.25.40.20">
    <property type="entry name" value="Ankyrin repeat-containing domain"/>
    <property type="match status" value="2"/>
</dbReference>
<comment type="caution">
    <text evidence="1">The sequence shown here is derived from an EMBL/GenBank/DDBJ whole genome shotgun (WGS) entry which is preliminary data.</text>
</comment>
<protein>
    <submittedName>
        <fullName evidence="1">Uncharacterized protein</fullName>
    </submittedName>
</protein>
<dbReference type="PANTHER" id="PTHR46586">
    <property type="entry name" value="ANKYRIN REPEAT-CONTAINING PROTEIN"/>
    <property type="match status" value="1"/>
</dbReference>
<sequence>MSYRKITRIVVKRCLPANTLHHVMRSIDEYLTSFLCHEVFTAACGEGASRCTLEFLLHRIAAPDWKEAVQAAVRGGHVHVLHWMTERSDDRGNIDVVKWLYKRGVDWHTLWDKLEGVDYVKDSFLYTHCASDALELAVEHGHLEVAQWIYNTSSDSCIRWSKSMERPVANGHLAIAQWLYTVSGKSCSSFSMNLAARNGHLEMLEWLQSKDLVKCTKTAMEGAAQSGNLDIVKWLQRTRNGNCTVRTLHLAASGGHLKVVEWLYQNFPCYDYALHASYSAAKGGYLDVLQWLHVRLPSTFSEYDMDGAATNGHLNVIKWLHEHRSEGCTHMAPFHAARHGHLEVIQWLHAHYPDKFVRQAMDQAAGNGHLHIVRWLHENCREGCTAYAMYSAARNGHLNVMLYLLEHRSEGFPSNVMTAAHNFEVQCLFSSSRPLSLKTDRSHRVHEPMIVLQSAYNKRPAFVKDCLRCLAQIATCEGNIEILDWLNQLGLELRTTIPIRDAVARGNVQLLQWFYSNQFELQDPDLLELAVQKGQLDAARWLSKRGFKITSLNLIEEAGRNDNVSLLRWLVEHGPPLDFDAALVLTGKYHHEEIVPMVSESVRVLLVREALQSSNRNLVWHILVGTRIEDENSRETIRDAIQHASSSMLRWIEDSSICESCVWCLPALRKRRASEMGLVDQN</sequence>
<proteinExistence type="predicted"/>
<dbReference type="EMBL" id="ANJA01001869">
    <property type="protein sequence ID" value="ETO73539.1"/>
    <property type="molecule type" value="Genomic_DNA"/>
</dbReference>
<organism evidence="1 2">
    <name type="scientific">Phytophthora nicotianae P1976</name>
    <dbReference type="NCBI Taxonomy" id="1317066"/>
    <lineage>
        <taxon>Eukaryota</taxon>
        <taxon>Sar</taxon>
        <taxon>Stramenopiles</taxon>
        <taxon>Oomycota</taxon>
        <taxon>Peronosporomycetes</taxon>
        <taxon>Peronosporales</taxon>
        <taxon>Peronosporaceae</taxon>
        <taxon>Phytophthora</taxon>
    </lineage>
</organism>
<dbReference type="OrthoDB" id="88476at2759"/>
<gene>
    <name evidence="1" type="ORF">F444_10512</name>
</gene>
<dbReference type="InterPro" id="IPR002110">
    <property type="entry name" value="Ankyrin_rpt"/>
</dbReference>
<dbReference type="PANTHER" id="PTHR46586:SF3">
    <property type="entry name" value="ANKYRIN REPEAT-CONTAINING PROTEIN"/>
    <property type="match status" value="1"/>
</dbReference>
<evidence type="ECO:0000313" key="2">
    <source>
        <dbReference type="Proteomes" id="UP000028582"/>
    </source>
</evidence>
<dbReference type="InterPro" id="IPR052050">
    <property type="entry name" value="SecEffector_AnkRepeat"/>
</dbReference>
<name>A0A081A3S8_PHYNI</name>
<dbReference type="SUPFAM" id="SSF48403">
    <property type="entry name" value="Ankyrin repeat"/>
    <property type="match status" value="1"/>
</dbReference>
<dbReference type="SUPFAM" id="SSF140860">
    <property type="entry name" value="Pseudo ankyrin repeat-like"/>
    <property type="match status" value="1"/>
</dbReference>
<reference evidence="1 2" key="1">
    <citation type="submission" date="2013-11" db="EMBL/GenBank/DDBJ databases">
        <title>The Genome Sequence of Phytophthora parasitica P1976.</title>
        <authorList>
            <consortium name="The Broad Institute Genomics Platform"/>
            <person name="Russ C."/>
            <person name="Tyler B."/>
            <person name="Panabieres F."/>
            <person name="Shan W."/>
            <person name="Tripathy S."/>
            <person name="Grunwald N."/>
            <person name="Machado M."/>
            <person name="Johnson C.S."/>
            <person name="Walker B."/>
            <person name="Young S."/>
            <person name="Zeng Q."/>
            <person name="Gargeya S."/>
            <person name="Fitzgerald M."/>
            <person name="Haas B."/>
            <person name="Abouelleil A."/>
            <person name="Allen A.W."/>
            <person name="Alvarado L."/>
            <person name="Arachchi H.M."/>
            <person name="Berlin A.M."/>
            <person name="Chapman S.B."/>
            <person name="Gainer-Dewar J."/>
            <person name="Goldberg J."/>
            <person name="Griggs A."/>
            <person name="Gujja S."/>
            <person name="Hansen M."/>
            <person name="Howarth C."/>
            <person name="Imamovic A."/>
            <person name="Ireland A."/>
            <person name="Larimer J."/>
            <person name="McCowan C."/>
            <person name="Murphy C."/>
            <person name="Pearson M."/>
            <person name="Poon T.W."/>
            <person name="Priest M."/>
            <person name="Roberts A."/>
            <person name="Saif S."/>
            <person name="Shea T."/>
            <person name="Sisk P."/>
            <person name="Sykes S."/>
            <person name="Wortman J."/>
            <person name="Nusbaum C."/>
            <person name="Birren B."/>
        </authorList>
    </citation>
    <scope>NUCLEOTIDE SEQUENCE [LARGE SCALE GENOMIC DNA]</scope>
    <source>
        <strain evidence="1 2">P1976</strain>
    </source>
</reference>
<dbReference type="AlphaFoldDB" id="A0A081A3S8"/>
<evidence type="ECO:0000313" key="1">
    <source>
        <dbReference type="EMBL" id="ETO73539.1"/>
    </source>
</evidence>